<dbReference type="OrthoDB" id="195446at2759"/>
<sequence length="333" mass="37473">MSRFLLAQLYLDSLLDKRTKNKVHAALANLSTGSEAINEAYDEAIRRIKSQLPEDAALAHRILTWLVYARQNLTTAELLDALAVKPGTSKIDPDDLEDIKSVISVCAGLVAVDEKSNIVRLVHYTTQEYFEGIKNEWNPNAQLEITTACLAYLSFEAFREGACNTEEDWCTRKYDHSFLEYAGRFWGEHAISVQHEVTEMVLLLLQHDGITSSIMQAFDKAGKQFWKDLTYLAPKRQITAIHLGALFGLDHIVEQVLYRSEQDPKLAVNTKDSDNLTPLHFAVDGNNLDMVRILHRHGVDLDARGRFEATAVSIAIENGYVQMVDLLLRLGAD</sequence>
<dbReference type="PANTHER" id="PTHR10039">
    <property type="entry name" value="AMELOGENIN"/>
    <property type="match status" value="1"/>
</dbReference>
<dbReference type="Pfam" id="PF12796">
    <property type="entry name" value="Ank_2"/>
    <property type="match status" value="1"/>
</dbReference>
<evidence type="ECO:0000259" key="2">
    <source>
        <dbReference type="Pfam" id="PF22939"/>
    </source>
</evidence>
<dbReference type="Pfam" id="PF22939">
    <property type="entry name" value="WHD_GPIID"/>
    <property type="match status" value="1"/>
</dbReference>
<dbReference type="PROSITE" id="PS50297">
    <property type="entry name" value="ANK_REP_REGION"/>
    <property type="match status" value="2"/>
</dbReference>
<reference evidence="3" key="1">
    <citation type="journal article" date="2020" name="Stud. Mycol.">
        <title>101 Dothideomycetes genomes: a test case for predicting lifestyles and emergence of pathogens.</title>
        <authorList>
            <person name="Haridas S."/>
            <person name="Albert R."/>
            <person name="Binder M."/>
            <person name="Bloem J."/>
            <person name="Labutti K."/>
            <person name="Salamov A."/>
            <person name="Andreopoulos B."/>
            <person name="Baker S."/>
            <person name="Barry K."/>
            <person name="Bills G."/>
            <person name="Bluhm B."/>
            <person name="Cannon C."/>
            <person name="Castanera R."/>
            <person name="Culley D."/>
            <person name="Daum C."/>
            <person name="Ezra D."/>
            <person name="Gonzalez J."/>
            <person name="Henrissat B."/>
            <person name="Kuo A."/>
            <person name="Liang C."/>
            <person name="Lipzen A."/>
            <person name="Lutzoni F."/>
            <person name="Magnuson J."/>
            <person name="Mondo S."/>
            <person name="Nolan M."/>
            <person name="Ohm R."/>
            <person name="Pangilinan J."/>
            <person name="Park H.-J."/>
            <person name="Ramirez L."/>
            <person name="Alfaro M."/>
            <person name="Sun H."/>
            <person name="Tritt A."/>
            <person name="Yoshinaga Y."/>
            <person name="Zwiers L.-H."/>
            <person name="Turgeon B."/>
            <person name="Goodwin S."/>
            <person name="Spatafora J."/>
            <person name="Crous P."/>
            <person name="Grigoriev I."/>
        </authorList>
    </citation>
    <scope>NUCLEOTIDE SEQUENCE</scope>
    <source>
        <strain evidence="3">CBS 473.64</strain>
    </source>
</reference>
<feature type="repeat" description="ANK" evidence="1">
    <location>
        <begin position="307"/>
        <end position="333"/>
    </location>
</feature>
<dbReference type="InterPro" id="IPR054471">
    <property type="entry name" value="GPIID_WHD"/>
</dbReference>
<feature type="non-terminal residue" evidence="3">
    <location>
        <position position="333"/>
    </location>
</feature>
<dbReference type="EMBL" id="MU006795">
    <property type="protein sequence ID" value="KAF2637046.1"/>
    <property type="molecule type" value="Genomic_DNA"/>
</dbReference>
<dbReference type="PROSITE" id="PS50088">
    <property type="entry name" value="ANK_REPEAT"/>
    <property type="match status" value="2"/>
</dbReference>
<dbReference type="SMART" id="SM00248">
    <property type="entry name" value="ANK"/>
    <property type="match status" value="3"/>
</dbReference>
<dbReference type="SUPFAM" id="SSF48403">
    <property type="entry name" value="Ankyrin repeat"/>
    <property type="match status" value="1"/>
</dbReference>
<dbReference type="Gene3D" id="1.25.40.20">
    <property type="entry name" value="Ankyrin repeat-containing domain"/>
    <property type="match status" value="1"/>
</dbReference>
<name>A0A6A6RP08_9PLEO</name>
<dbReference type="PANTHER" id="PTHR10039:SF15">
    <property type="entry name" value="NACHT DOMAIN-CONTAINING PROTEIN"/>
    <property type="match status" value="1"/>
</dbReference>
<evidence type="ECO:0000313" key="4">
    <source>
        <dbReference type="Proteomes" id="UP000799753"/>
    </source>
</evidence>
<feature type="domain" description="GPI inositol-deacylase winged helix" evidence="2">
    <location>
        <begin position="57"/>
        <end position="130"/>
    </location>
</feature>
<dbReference type="InterPro" id="IPR002110">
    <property type="entry name" value="Ankyrin_rpt"/>
</dbReference>
<dbReference type="AlphaFoldDB" id="A0A6A6RP08"/>
<feature type="repeat" description="ANK" evidence="1">
    <location>
        <begin position="274"/>
        <end position="306"/>
    </location>
</feature>
<accession>A0A6A6RP08</accession>
<protein>
    <submittedName>
        <fullName evidence="3">Ankyrin</fullName>
    </submittedName>
</protein>
<dbReference type="Proteomes" id="UP000799753">
    <property type="component" value="Unassembled WGS sequence"/>
</dbReference>
<organism evidence="3 4">
    <name type="scientific">Massarina eburnea CBS 473.64</name>
    <dbReference type="NCBI Taxonomy" id="1395130"/>
    <lineage>
        <taxon>Eukaryota</taxon>
        <taxon>Fungi</taxon>
        <taxon>Dikarya</taxon>
        <taxon>Ascomycota</taxon>
        <taxon>Pezizomycotina</taxon>
        <taxon>Dothideomycetes</taxon>
        <taxon>Pleosporomycetidae</taxon>
        <taxon>Pleosporales</taxon>
        <taxon>Massarineae</taxon>
        <taxon>Massarinaceae</taxon>
        <taxon>Massarina</taxon>
    </lineage>
</organism>
<proteinExistence type="predicted"/>
<evidence type="ECO:0000256" key="1">
    <source>
        <dbReference type="PROSITE-ProRule" id="PRU00023"/>
    </source>
</evidence>
<dbReference type="InterPro" id="IPR036770">
    <property type="entry name" value="Ankyrin_rpt-contain_sf"/>
</dbReference>
<evidence type="ECO:0000313" key="3">
    <source>
        <dbReference type="EMBL" id="KAF2637046.1"/>
    </source>
</evidence>
<gene>
    <name evidence="3" type="ORF">P280DRAFT_407833</name>
</gene>
<keyword evidence="1" id="KW-0040">ANK repeat</keyword>
<keyword evidence="4" id="KW-1185">Reference proteome</keyword>